<dbReference type="InterPro" id="IPR017871">
    <property type="entry name" value="ABC_transporter-like_CS"/>
</dbReference>
<keyword evidence="2 7" id="KW-0812">Transmembrane</keyword>
<gene>
    <name evidence="10" type="ORF">SAMN02799615_00150</name>
</gene>
<dbReference type="PANTHER" id="PTHR24221">
    <property type="entry name" value="ATP-BINDING CASSETTE SUB-FAMILY B"/>
    <property type="match status" value="1"/>
</dbReference>
<evidence type="ECO:0000256" key="7">
    <source>
        <dbReference type="SAM" id="Phobius"/>
    </source>
</evidence>
<dbReference type="STRING" id="500610.SAMN02799615_00150"/>
<evidence type="ECO:0000256" key="5">
    <source>
        <dbReference type="ARBA" id="ARBA00022989"/>
    </source>
</evidence>
<feature type="transmembrane region" description="Helical" evidence="7">
    <location>
        <begin position="257"/>
        <end position="277"/>
    </location>
</feature>
<dbReference type="GO" id="GO:0005886">
    <property type="term" value="C:plasma membrane"/>
    <property type="evidence" value="ECO:0007669"/>
    <property type="project" value="UniProtKB-SubCell"/>
</dbReference>
<evidence type="ECO:0000259" key="8">
    <source>
        <dbReference type="PROSITE" id="PS50893"/>
    </source>
</evidence>
<dbReference type="InterPro" id="IPR027417">
    <property type="entry name" value="P-loop_NTPase"/>
</dbReference>
<dbReference type="EMBL" id="FONH01000001">
    <property type="protein sequence ID" value="SFE03456.1"/>
    <property type="molecule type" value="Genomic_DNA"/>
</dbReference>
<keyword evidence="5 7" id="KW-1133">Transmembrane helix</keyword>
<protein>
    <submittedName>
        <fullName evidence="10">ATP-binding cassette, subfamily C</fullName>
    </submittedName>
</protein>
<feature type="domain" description="ABC transmembrane type-1" evidence="9">
    <location>
        <begin position="28"/>
        <end position="321"/>
    </location>
</feature>
<evidence type="ECO:0000313" key="10">
    <source>
        <dbReference type="EMBL" id="SFE03456.1"/>
    </source>
</evidence>
<keyword evidence="6 7" id="KW-0472">Membrane</keyword>
<feature type="transmembrane region" description="Helical" evidence="7">
    <location>
        <begin position="28"/>
        <end position="51"/>
    </location>
</feature>
<keyword evidence="11" id="KW-1185">Reference proteome</keyword>
<feature type="transmembrane region" description="Helical" evidence="7">
    <location>
        <begin position="147"/>
        <end position="167"/>
    </location>
</feature>
<dbReference type="SUPFAM" id="SSF90123">
    <property type="entry name" value="ABC transporter transmembrane region"/>
    <property type="match status" value="1"/>
</dbReference>
<dbReference type="Pfam" id="PF00005">
    <property type="entry name" value="ABC_tran"/>
    <property type="match status" value="1"/>
</dbReference>
<organism evidence="10 11">
    <name type="scientific">Dyella marensis</name>
    <dbReference type="NCBI Taxonomy" id="500610"/>
    <lineage>
        <taxon>Bacteria</taxon>
        <taxon>Pseudomonadati</taxon>
        <taxon>Pseudomonadota</taxon>
        <taxon>Gammaproteobacteria</taxon>
        <taxon>Lysobacterales</taxon>
        <taxon>Rhodanobacteraceae</taxon>
        <taxon>Dyella</taxon>
    </lineage>
</organism>
<dbReference type="PROSITE" id="PS00211">
    <property type="entry name" value="ABC_TRANSPORTER_1"/>
    <property type="match status" value="1"/>
</dbReference>
<dbReference type="GO" id="GO:0016887">
    <property type="term" value="F:ATP hydrolysis activity"/>
    <property type="evidence" value="ECO:0007669"/>
    <property type="project" value="InterPro"/>
</dbReference>
<keyword evidence="3" id="KW-0547">Nucleotide-binding</keyword>
<keyword evidence="4 10" id="KW-0067">ATP-binding</keyword>
<proteinExistence type="predicted"/>
<dbReference type="PANTHER" id="PTHR24221:SF632">
    <property type="entry name" value="ATP-DEPENDENT LIPID A-CORE FLIPPASE"/>
    <property type="match status" value="1"/>
</dbReference>
<dbReference type="SUPFAM" id="SSF52540">
    <property type="entry name" value="P-loop containing nucleoside triphosphate hydrolases"/>
    <property type="match status" value="1"/>
</dbReference>
<evidence type="ECO:0000259" key="9">
    <source>
        <dbReference type="PROSITE" id="PS50929"/>
    </source>
</evidence>
<evidence type="ECO:0000256" key="2">
    <source>
        <dbReference type="ARBA" id="ARBA00022692"/>
    </source>
</evidence>
<dbReference type="GO" id="GO:0034040">
    <property type="term" value="F:ATPase-coupled lipid transmembrane transporter activity"/>
    <property type="evidence" value="ECO:0007669"/>
    <property type="project" value="TreeGrafter"/>
</dbReference>
<evidence type="ECO:0000256" key="6">
    <source>
        <dbReference type="ARBA" id="ARBA00023136"/>
    </source>
</evidence>
<evidence type="ECO:0000256" key="4">
    <source>
        <dbReference type="ARBA" id="ARBA00022840"/>
    </source>
</evidence>
<dbReference type="PROSITE" id="PS50929">
    <property type="entry name" value="ABC_TM1F"/>
    <property type="match status" value="1"/>
</dbReference>
<dbReference type="InterPro" id="IPR039421">
    <property type="entry name" value="Type_1_exporter"/>
</dbReference>
<dbReference type="Gene3D" id="3.40.50.300">
    <property type="entry name" value="P-loop containing nucleotide triphosphate hydrolases"/>
    <property type="match status" value="1"/>
</dbReference>
<dbReference type="GO" id="GO:0140359">
    <property type="term" value="F:ABC-type transporter activity"/>
    <property type="evidence" value="ECO:0007669"/>
    <property type="project" value="InterPro"/>
</dbReference>
<dbReference type="InterPro" id="IPR011527">
    <property type="entry name" value="ABC1_TM_dom"/>
</dbReference>
<accession>A0A1I1X7R8</accession>
<dbReference type="GO" id="GO:0005524">
    <property type="term" value="F:ATP binding"/>
    <property type="evidence" value="ECO:0007669"/>
    <property type="project" value="UniProtKB-KW"/>
</dbReference>
<dbReference type="Pfam" id="PF00664">
    <property type="entry name" value="ABC_membrane"/>
    <property type="match status" value="1"/>
</dbReference>
<sequence length="560" mass="60292">MSAGAFVDRLLPDAFAGTLERRHGWQMAVYVALSVASALAGSLAAVLLVPLVSLGTSGVESGFDLRRGVDVQAAAFFAAALALAGLRWWSSLLAARLTGDYGADLRRRVHGHLIHAPLAALADATSAEIANVLTYNIEIMMQGFSGLLQLWVAGLTCAISLAFAFWISPPLLLAVPLLAALGVLVSRSRGQEQARVSRKYVADLTRLFWLSEDFPRRLRHIRSFGREGVEQAAYAEVTRELARGYEHQQDMLASGRLWLELLAALGIAAMFVFAHRLQGEGQAALIAVSLLLGRLLPYLVSTRQSFRQLRSAAPAFELWRRYAGLAGDAVAAGPPAGFPAGATLRIERVRSAVALHGDEVRDVVLAPGELTLIAGDSGAGKSSLADVMAGLIEPAEFAARIGDRVLDFAAYRRYARHAAFVSQHVRPWQATVRECLRWADPLASEERMYEVLAAVGLDRRLRASEQGLDIALRDRSSQLSGGELQRLLLAQVLLRKPFLAILDESTGALDAAAEIDVLAMLKRQLPGTMLLVISHRDGVKVLADRCVVVGASSPLAVIPA</sequence>
<evidence type="ECO:0000313" key="11">
    <source>
        <dbReference type="Proteomes" id="UP000199477"/>
    </source>
</evidence>
<dbReference type="PROSITE" id="PS50893">
    <property type="entry name" value="ABC_TRANSPORTER_2"/>
    <property type="match status" value="1"/>
</dbReference>
<dbReference type="SMART" id="SM00382">
    <property type="entry name" value="AAA"/>
    <property type="match status" value="1"/>
</dbReference>
<reference evidence="11" key="1">
    <citation type="submission" date="2016-10" db="EMBL/GenBank/DDBJ databases">
        <authorList>
            <person name="Varghese N."/>
            <person name="Submissions S."/>
        </authorList>
    </citation>
    <scope>NUCLEOTIDE SEQUENCE [LARGE SCALE GENOMIC DNA]</scope>
    <source>
        <strain evidence="11">UNC178MFTsu3.1</strain>
    </source>
</reference>
<dbReference type="InterPro" id="IPR036640">
    <property type="entry name" value="ABC1_TM_sf"/>
</dbReference>
<name>A0A1I1X7R8_9GAMM</name>
<evidence type="ECO:0000256" key="3">
    <source>
        <dbReference type="ARBA" id="ARBA00022741"/>
    </source>
</evidence>
<feature type="transmembrane region" description="Helical" evidence="7">
    <location>
        <begin position="173"/>
        <end position="190"/>
    </location>
</feature>
<dbReference type="InterPro" id="IPR003593">
    <property type="entry name" value="AAA+_ATPase"/>
</dbReference>
<evidence type="ECO:0000256" key="1">
    <source>
        <dbReference type="ARBA" id="ARBA00004651"/>
    </source>
</evidence>
<comment type="subcellular location">
    <subcellularLocation>
        <location evidence="1">Cell membrane</location>
        <topology evidence="1">Multi-pass membrane protein</topology>
    </subcellularLocation>
</comment>
<feature type="transmembrane region" description="Helical" evidence="7">
    <location>
        <begin position="71"/>
        <end position="89"/>
    </location>
</feature>
<dbReference type="AlphaFoldDB" id="A0A1I1X7R8"/>
<feature type="domain" description="ABC transporter" evidence="8">
    <location>
        <begin position="344"/>
        <end position="560"/>
    </location>
</feature>
<dbReference type="Gene3D" id="1.20.1560.10">
    <property type="entry name" value="ABC transporter type 1, transmembrane domain"/>
    <property type="match status" value="1"/>
</dbReference>
<dbReference type="InterPro" id="IPR003439">
    <property type="entry name" value="ABC_transporter-like_ATP-bd"/>
</dbReference>
<dbReference type="Proteomes" id="UP000199477">
    <property type="component" value="Unassembled WGS sequence"/>
</dbReference>
<dbReference type="RefSeq" id="WP_026634196.1">
    <property type="nucleotide sequence ID" value="NZ_FONH01000001.1"/>
</dbReference>